<evidence type="ECO:0000313" key="2">
    <source>
        <dbReference type="Proteomes" id="UP000886998"/>
    </source>
</evidence>
<organism evidence="1 2">
    <name type="scientific">Trichonephila inaurata madagascariensis</name>
    <dbReference type="NCBI Taxonomy" id="2747483"/>
    <lineage>
        <taxon>Eukaryota</taxon>
        <taxon>Metazoa</taxon>
        <taxon>Ecdysozoa</taxon>
        <taxon>Arthropoda</taxon>
        <taxon>Chelicerata</taxon>
        <taxon>Arachnida</taxon>
        <taxon>Araneae</taxon>
        <taxon>Araneomorphae</taxon>
        <taxon>Entelegynae</taxon>
        <taxon>Araneoidea</taxon>
        <taxon>Nephilidae</taxon>
        <taxon>Trichonephila</taxon>
        <taxon>Trichonephila inaurata</taxon>
    </lineage>
</organism>
<dbReference type="AlphaFoldDB" id="A0A8X6WTL1"/>
<reference evidence="1" key="1">
    <citation type="submission" date="2020-08" db="EMBL/GenBank/DDBJ databases">
        <title>Multicomponent nature underlies the extraordinary mechanical properties of spider dragline silk.</title>
        <authorList>
            <person name="Kono N."/>
            <person name="Nakamura H."/>
            <person name="Mori M."/>
            <person name="Yoshida Y."/>
            <person name="Ohtoshi R."/>
            <person name="Malay A.D."/>
            <person name="Moran D.A.P."/>
            <person name="Tomita M."/>
            <person name="Numata K."/>
            <person name="Arakawa K."/>
        </authorList>
    </citation>
    <scope>NUCLEOTIDE SEQUENCE</scope>
</reference>
<protein>
    <submittedName>
        <fullName evidence="1">Uncharacterized protein</fullName>
    </submittedName>
</protein>
<dbReference type="EMBL" id="BMAV01002314">
    <property type="protein sequence ID" value="GFY41123.1"/>
    <property type="molecule type" value="Genomic_DNA"/>
</dbReference>
<evidence type="ECO:0000313" key="1">
    <source>
        <dbReference type="EMBL" id="GFY41123.1"/>
    </source>
</evidence>
<dbReference type="Proteomes" id="UP000886998">
    <property type="component" value="Unassembled WGS sequence"/>
</dbReference>
<comment type="caution">
    <text evidence="1">The sequence shown here is derived from an EMBL/GenBank/DDBJ whole genome shotgun (WGS) entry which is preliminary data.</text>
</comment>
<name>A0A8X6WTL1_9ARAC</name>
<proteinExistence type="predicted"/>
<accession>A0A8X6WTL1</accession>
<keyword evidence="2" id="KW-1185">Reference proteome</keyword>
<sequence>MFKSSTSFYRHLGRWSSTLVGGPECRESMTVRHFYSTHAPQKYNLHCRKQCLFCFGRKHWPYGQKNRPENVNHVTACLQRFVEDDKINQEEDENETVEPEEEVCGCRHFQPVPRDMQGRRKDRLSEYVGFYDSLLENPKCGRKGSNFKGAWEKTCGASSSFIRGRI</sequence>
<gene>
    <name evidence="1" type="primary">AVEN_105460_1</name>
    <name evidence="1" type="ORF">TNIN_497191</name>
</gene>